<dbReference type="SMART" id="SM00344">
    <property type="entry name" value="HTH_ASNC"/>
    <property type="match status" value="1"/>
</dbReference>
<accession>A0A327QQD3</accession>
<reference evidence="5 6" key="1">
    <citation type="submission" date="2018-06" db="EMBL/GenBank/DDBJ databases">
        <title>Genomic Encyclopedia of Archaeal and Bacterial Type Strains, Phase II (KMG-II): from individual species to whole genera.</title>
        <authorList>
            <person name="Goeker M."/>
        </authorList>
    </citation>
    <scope>NUCLEOTIDE SEQUENCE [LARGE SCALE GENOMIC DNA]</scope>
    <source>
        <strain evidence="5 6">DSM 23857</strain>
    </source>
</reference>
<comment type="caution">
    <text evidence="5">The sequence shown here is derived from an EMBL/GenBank/DDBJ whole genome shotgun (WGS) entry which is preliminary data.</text>
</comment>
<dbReference type="Pfam" id="PF13412">
    <property type="entry name" value="HTH_24"/>
    <property type="match status" value="1"/>
</dbReference>
<dbReference type="GO" id="GO:0043200">
    <property type="term" value="P:response to amino acid"/>
    <property type="evidence" value="ECO:0007669"/>
    <property type="project" value="TreeGrafter"/>
</dbReference>
<dbReference type="AlphaFoldDB" id="A0A327QQD3"/>
<dbReference type="SUPFAM" id="SSF54909">
    <property type="entry name" value="Dimeric alpha+beta barrel"/>
    <property type="match status" value="1"/>
</dbReference>
<dbReference type="PRINTS" id="PR00033">
    <property type="entry name" value="HTHASNC"/>
</dbReference>
<dbReference type="RefSeq" id="WP_211324783.1">
    <property type="nucleotide sequence ID" value="NZ_QLLL01000003.1"/>
</dbReference>
<dbReference type="InterPro" id="IPR019888">
    <property type="entry name" value="Tscrpt_reg_AsnC-like"/>
</dbReference>
<protein>
    <submittedName>
        <fullName evidence="5">Lrp/AsnC family transcriptional regulator</fullName>
    </submittedName>
</protein>
<dbReference type="InterPro" id="IPR011008">
    <property type="entry name" value="Dimeric_a/b-barrel"/>
</dbReference>
<dbReference type="InterPro" id="IPR036388">
    <property type="entry name" value="WH-like_DNA-bd_sf"/>
</dbReference>
<dbReference type="Gene3D" id="1.10.10.10">
    <property type="entry name" value="Winged helix-like DNA-binding domain superfamily/Winged helix DNA-binding domain"/>
    <property type="match status" value="1"/>
</dbReference>
<dbReference type="EMBL" id="QLLL01000003">
    <property type="protein sequence ID" value="RAJ06779.1"/>
    <property type="molecule type" value="Genomic_DNA"/>
</dbReference>
<feature type="domain" description="HTH asnC-type" evidence="4">
    <location>
        <begin position="14"/>
        <end position="75"/>
    </location>
</feature>
<dbReference type="PANTHER" id="PTHR30154">
    <property type="entry name" value="LEUCINE-RESPONSIVE REGULATORY PROTEIN"/>
    <property type="match status" value="1"/>
</dbReference>
<gene>
    <name evidence="5" type="ORF">LX64_01906</name>
</gene>
<organism evidence="5 6">
    <name type="scientific">Chitinophaga skermanii</name>
    <dbReference type="NCBI Taxonomy" id="331697"/>
    <lineage>
        <taxon>Bacteria</taxon>
        <taxon>Pseudomonadati</taxon>
        <taxon>Bacteroidota</taxon>
        <taxon>Chitinophagia</taxon>
        <taxon>Chitinophagales</taxon>
        <taxon>Chitinophagaceae</taxon>
        <taxon>Chitinophaga</taxon>
    </lineage>
</organism>
<dbReference type="InterPro" id="IPR000485">
    <property type="entry name" value="AsnC-type_HTH_dom"/>
</dbReference>
<evidence type="ECO:0000256" key="1">
    <source>
        <dbReference type="ARBA" id="ARBA00023015"/>
    </source>
</evidence>
<dbReference type="InterPro" id="IPR036390">
    <property type="entry name" value="WH_DNA-bd_sf"/>
</dbReference>
<evidence type="ECO:0000313" key="5">
    <source>
        <dbReference type="EMBL" id="RAJ06779.1"/>
    </source>
</evidence>
<dbReference type="GO" id="GO:0043565">
    <property type="term" value="F:sequence-specific DNA binding"/>
    <property type="evidence" value="ECO:0007669"/>
    <property type="project" value="InterPro"/>
</dbReference>
<dbReference type="SUPFAM" id="SSF46785">
    <property type="entry name" value="Winged helix' DNA-binding domain"/>
    <property type="match status" value="1"/>
</dbReference>
<proteinExistence type="predicted"/>
<keyword evidence="6" id="KW-1185">Reference proteome</keyword>
<name>A0A327QQD3_9BACT</name>
<dbReference type="Pfam" id="PF01037">
    <property type="entry name" value="AsnC_trans_reg"/>
    <property type="match status" value="1"/>
</dbReference>
<dbReference type="PANTHER" id="PTHR30154:SF34">
    <property type="entry name" value="TRANSCRIPTIONAL REGULATOR AZLB"/>
    <property type="match status" value="1"/>
</dbReference>
<sequence length="166" mass="19004">MLNQDNSSTLLHDLDKIDRRILQVMQADAKLNTKEIAHRVGLSITPTYERIKKIEKMGLIKSQVTLLDRQKVGKTLIAFCSVSLQLHSLAHIKNFEAAIAKLHEVMECYHVAGNYDYLLKVVVNDMNKYQQFLTYKLATIENIAQVHSSFVMTETKHTTAFQLDEV</sequence>
<evidence type="ECO:0000313" key="6">
    <source>
        <dbReference type="Proteomes" id="UP000249547"/>
    </source>
</evidence>
<evidence type="ECO:0000256" key="3">
    <source>
        <dbReference type="ARBA" id="ARBA00023163"/>
    </source>
</evidence>
<dbReference type="GO" id="GO:0005829">
    <property type="term" value="C:cytosol"/>
    <property type="evidence" value="ECO:0007669"/>
    <property type="project" value="TreeGrafter"/>
</dbReference>
<evidence type="ECO:0000259" key="4">
    <source>
        <dbReference type="PROSITE" id="PS50956"/>
    </source>
</evidence>
<dbReference type="Proteomes" id="UP000249547">
    <property type="component" value="Unassembled WGS sequence"/>
</dbReference>
<dbReference type="InterPro" id="IPR019887">
    <property type="entry name" value="Tscrpt_reg_AsnC/Lrp_C"/>
</dbReference>
<keyword evidence="2" id="KW-0238">DNA-binding</keyword>
<dbReference type="Gene3D" id="3.30.70.920">
    <property type="match status" value="1"/>
</dbReference>
<evidence type="ECO:0000256" key="2">
    <source>
        <dbReference type="ARBA" id="ARBA00023125"/>
    </source>
</evidence>
<keyword evidence="3" id="KW-0804">Transcription</keyword>
<dbReference type="PROSITE" id="PS50956">
    <property type="entry name" value="HTH_ASNC_2"/>
    <property type="match status" value="1"/>
</dbReference>
<keyword evidence="1" id="KW-0805">Transcription regulation</keyword>